<gene>
    <name evidence="2" type="ORF">KTO63_01150</name>
</gene>
<sequence length="252" mass="29129">MEYFVEEGHIVQKIWGKADVILLIFAGAAAEFALNKSVDWLYFTGKLPADPLGRLFTTVGYARQIIFSPKEKAHAAIDRMRKIHTGVETARGTAIPDWAYRDVLYMLIHYSIASFEVLDRKLTALEKDDVVEVFYRMATRMGLENIPSDYAAWHAQYSDQQSTNLQYSGYTADLFKQYKKHLGSFRYYILLESQKLVANKVVLNHLSLRNGSAIKPLVNVYKIFRRINAEWFIQSILLPAQYKTQIRQMNMI</sequence>
<evidence type="ECO:0000313" key="3">
    <source>
        <dbReference type="Proteomes" id="UP000812270"/>
    </source>
</evidence>
<evidence type="ECO:0000313" key="2">
    <source>
        <dbReference type="EMBL" id="MBV4355734.1"/>
    </source>
</evidence>
<dbReference type="EMBL" id="JAHSPG010000001">
    <property type="protein sequence ID" value="MBV4355734.1"/>
    <property type="molecule type" value="Genomic_DNA"/>
</dbReference>
<reference evidence="2" key="1">
    <citation type="submission" date="2021-06" db="EMBL/GenBank/DDBJ databases">
        <authorList>
            <person name="Huq M.A."/>
        </authorList>
    </citation>
    <scope>NUCLEOTIDE SEQUENCE</scope>
    <source>
        <strain evidence="2">MAH-26</strain>
    </source>
</reference>
<organism evidence="2 3">
    <name type="scientific">Pinibacter aurantiacus</name>
    <dbReference type="NCBI Taxonomy" id="2851599"/>
    <lineage>
        <taxon>Bacteria</taxon>
        <taxon>Pseudomonadati</taxon>
        <taxon>Bacteroidota</taxon>
        <taxon>Chitinophagia</taxon>
        <taxon>Chitinophagales</taxon>
        <taxon>Chitinophagaceae</taxon>
        <taxon>Pinibacter</taxon>
    </lineage>
</organism>
<dbReference type="InterPro" id="IPR018713">
    <property type="entry name" value="MPAB/Lcp_cat_dom"/>
</dbReference>
<keyword evidence="3" id="KW-1185">Reference proteome</keyword>
<evidence type="ECO:0000259" key="1">
    <source>
        <dbReference type="Pfam" id="PF09995"/>
    </source>
</evidence>
<dbReference type="GO" id="GO:0016491">
    <property type="term" value="F:oxidoreductase activity"/>
    <property type="evidence" value="ECO:0007669"/>
    <property type="project" value="InterPro"/>
</dbReference>
<comment type="caution">
    <text evidence="2">The sequence shown here is derived from an EMBL/GenBank/DDBJ whole genome shotgun (WGS) entry which is preliminary data.</text>
</comment>
<dbReference type="Pfam" id="PF09995">
    <property type="entry name" value="MPAB_Lcp_cat"/>
    <property type="match status" value="1"/>
</dbReference>
<dbReference type="Proteomes" id="UP000812270">
    <property type="component" value="Unassembled WGS sequence"/>
</dbReference>
<protein>
    <submittedName>
        <fullName evidence="2">DUF2236 domain-containing protein</fullName>
    </submittedName>
</protein>
<name>A0A9E2S768_9BACT</name>
<proteinExistence type="predicted"/>
<accession>A0A9E2S768</accession>
<dbReference type="RefSeq" id="WP_217789280.1">
    <property type="nucleotide sequence ID" value="NZ_JAHSPG010000001.1"/>
</dbReference>
<feature type="domain" description="ER-bound oxygenase mpaB/mpaB'/Rubber oxygenase catalytic" evidence="1">
    <location>
        <begin position="45"/>
        <end position="178"/>
    </location>
</feature>
<dbReference type="AlphaFoldDB" id="A0A9E2S768"/>